<evidence type="ECO:0000313" key="2">
    <source>
        <dbReference type="EMBL" id="KAF9519862.1"/>
    </source>
</evidence>
<feature type="region of interest" description="Disordered" evidence="1">
    <location>
        <begin position="117"/>
        <end position="150"/>
    </location>
</feature>
<protein>
    <submittedName>
        <fullName evidence="2">Uncharacterized protein</fullName>
    </submittedName>
</protein>
<feature type="region of interest" description="Disordered" evidence="1">
    <location>
        <begin position="1"/>
        <end position="34"/>
    </location>
</feature>
<proteinExistence type="predicted"/>
<feature type="region of interest" description="Disordered" evidence="1">
    <location>
        <begin position="260"/>
        <end position="315"/>
    </location>
</feature>
<gene>
    <name evidence="2" type="ORF">BS47DRAFT_1357883</name>
</gene>
<keyword evidence="3" id="KW-1185">Reference proteome</keyword>
<organism evidence="2 3">
    <name type="scientific">Hydnum rufescens UP504</name>
    <dbReference type="NCBI Taxonomy" id="1448309"/>
    <lineage>
        <taxon>Eukaryota</taxon>
        <taxon>Fungi</taxon>
        <taxon>Dikarya</taxon>
        <taxon>Basidiomycota</taxon>
        <taxon>Agaricomycotina</taxon>
        <taxon>Agaricomycetes</taxon>
        <taxon>Cantharellales</taxon>
        <taxon>Hydnaceae</taxon>
        <taxon>Hydnum</taxon>
    </lineage>
</organism>
<accession>A0A9P6DZT8</accession>
<sequence length="315" mass="34184">MSLLVSRAQGRGIKRRMSAPEYSSRAKRLRHDSVEGVQSAASSATAFDSRVIMCPESDSAAKPVAKSAGCPAMATVERDDPDPLPFASLPFHGQRSKPNLSVNIPSPRSFIIRSDTKITDGVGPSTHPRTPYLPSTPPDRLVQHPSNPPPVPRHIRAKHLSPGDETPTETEIMIEAAHARRVERLWAPTPIEWSFSSTLNHLPTPTQSSMTSPFNSRCNSPCETRYVDVKSNAPEDASNSMRSMVSHAHLGTDVDTAPVLSSYIMPRPPPRRSSLPRPSTPLPYSPASGPAPRLPPIRRRSTLGGSLVISPQSLL</sequence>
<dbReference type="AlphaFoldDB" id="A0A9P6DZT8"/>
<dbReference type="EMBL" id="MU128915">
    <property type="protein sequence ID" value="KAF9519862.1"/>
    <property type="molecule type" value="Genomic_DNA"/>
</dbReference>
<name>A0A9P6DZT8_9AGAM</name>
<evidence type="ECO:0000313" key="3">
    <source>
        <dbReference type="Proteomes" id="UP000886523"/>
    </source>
</evidence>
<comment type="caution">
    <text evidence="2">The sequence shown here is derived from an EMBL/GenBank/DDBJ whole genome shotgun (WGS) entry which is preliminary data.</text>
</comment>
<reference evidence="2" key="1">
    <citation type="journal article" date="2020" name="Nat. Commun.">
        <title>Large-scale genome sequencing of mycorrhizal fungi provides insights into the early evolution of symbiotic traits.</title>
        <authorList>
            <person name="Miyauchi S."/>
            <person name="Kiss E."/>
            <person name="Kuo A."/>
            <person name="Drula E."/>
            <person name="Kohler A."/>
            <person name="Sanchez-Garcia M."/>
            <person name="Morin E."/>
            <person name="Andreopoulos B."/>
            <person name="Barry K.W."/>
            <person name="Bonito G."/>
            <person name="Buee M."/>
            <person name="Carver A."/>
            <person name="Chen C."/>
            <person name="Cichocki N."/>
            <person name="Clum A."/>
            <person name="Culley D."/>
            <person name="Crous P.W."/>
            <person name="Fauchery L."/>
            <person name="Girlanda M."/>
            <person name="Hayes R.D."/>
            <person name="Keri Z."/>
            <person name="LaButti K."/>
            <person name="Lipzen A."/>
            <person name="Lombard V."/>
            <person name="Magnuson J."/>
            <person name="Maillard F."/>
            <person name="Murat C."/>
            <person name="Nolan M."/>
            <person name="Ohm R.A."/>
            <person name="Pangilinan J."/>
            <person name="Pereira M.F."/>
            <person name="Perotto S."/>
            <person name="Peter M."/>
            <person name="Pfister S."/>
            <person name="Riley R."/>
            <person name="Sitrit Y."/>
            <person name="Stielow J.B."/>
            <person name="Szollosi G."/>
            <person name="Zifcakova L."/>
            <person name="Stursova M."/>
            <person name="Spatafora J.W."/>
            <person name="Tedersoo L."/>
            <person name="Vaario L.M."/>
            <person name="Yamada A."/>
            <person name="Yan M."/>
            <person name="Wang P."/>
            <person name="Xu J."/>
            <person name="Bruns T."/>
            <person name="Baldrian P."/>
            <person name="Vilgalys R."/>
            <person name="Dunand C."/>
            <person name="Henrissat B."/>
            <person name="Grigoriev I.V."/>
            <person name="Hibbett D."/>
            <person name="Nagy L.G."/>
            <person name="Martin F.M."/>
        </authorList>
    </citation>
    <scope>NUCLEOTIDE SEQUENCE</scope>
    <source>
        <strain evidence="2">UP504</strain>
    </source>
</reference>
<evidence type="ECO:0000256" key="1">
    <source>
        <dbReference type="SAM" id="MobiDB-lite"/>
    </source>
</evidence>
<dbReference type="Proteomes" id="UP000886523">
    <property type="component" value="Unassembled WGS sequence"/>
</dbReference>